<dbReference type="PROSITE" id="PS51257">
    <property type="entry name" value="PROKAR_LIPOPROTEIN"/>
    <property type="match status" value="1"/>
</dbReference>
<dbReference type="Proteomes" id="UP001404104">
    <property type="component" value="Unassembled WGS sequence"/>
</dbReference>
<accession>A0ABU9XRK3</accession>
<gene>
    <name evidence="2" type="ORF">ABC969_08385</name>
</gene>
<reference evidence="2 3" key="1">
    <citation type="submission" date="2024-05" db="EMBL/GenBank/DDBJ databases">
        <authorList>
            <person name="Liu Q."/>
            <person name="Xin Y.-H."/>
        </authorList>
    </citation>
    <scope>NUCLEOTIDE SEQUENCE [LARGE SCALE GENOMIC DNA]</scope>
    <source>
        <strain evidence="2 3">CGMCC 1.15349</strain>
    </source>
</reference>
<dbReference type="Pfam" id="PF06904">
    <property type="entry name" value="Extensin-like_C"/>
    <property type="match status" value="1"/>
</dbReference>
<dbReference type="InterPro" id="IPR009683">
    <property type="entry name" value="Extensin-like_C"/>
</dbReference>
<evidence type="ECO:0000313" key="3">
    <source>
        <dbReference type="Proteomes" id="UP001404104"/>
    </source>
</evidence>
<comment type="caution">
    <text evidence="2">The sequence shown here is derived from an EMBL/GenBank/DDBJ whole genome shotgun (WGS) entry which is preliminary data.</text>
</comment>
<dbReference type="RefSeq" id="WP_345864316.1">
    <property type="nucleotide sequence ID" value="NZ_JBDIMF010000002.1"/>
</dbReference>
<dbReference type="EMBL" id="JBDIMF010000002">
    <property type="protein sequence ID" value="MEN2786435.1"/>
    <property type="molecule type" value="Genomic_DNA"/>
</dbReference>
<proteinExistence type="predicted"/>
<protein>
    <submittedName>
        <fullName evidence="2">Extensin family protein</fullName>
    </submittedName>
</protein>
<organism evidence="2 3">
    <name type="scientific">Sphingomonas qilianensis</name>
    <dbReference type="NCBI Taxonomy" id="1736690"/>
    <lineage>
        <taxon>Bacteria</taxon>
        <taxon>Pseudomonadati</taxon>
        <taxon>Pseudomonadota</taxon>
        <taxon>Alphaproteobacteria</taxon>
        <taxon>Sphingomonadales</taxon>
        <taxon>Sphingomonadaceae</taxon>
        <taxon>Sphingomonas</taxon>
    </lineage>
</organism>
<sequence>MVKRVILLLALFLAACGRDDKRPPPRPSGSRPTLNIPTPAETRACFADLSRAGIRFSPLPDRDYGGGCSLIGAVQLIDIGLPVSGIRGMRCGVARAFVGWARNAIAPAARQMLGSDVVRVETMGTYACRNVVGRSGRPAKLSGHASGNAVDVSAFILRDGRRISIEKDWASSDPQVRAFLQTIRGSACKRYGTVLSPDYNAAHYNHLHLEDDRATFCR</sequence>
<evidence type="ECO:0000259" key="1">
    <source>
        <dbReference type="Pfam" id="PF06904"/>
    </source>
</evidence>
<name>A0ABU9XRK3_9SPHN</name>
<keyword evidence="3" id="KW-1185">Reference proteome</keyword>
<feature type="domain" description="Extensin-like C-terminal" evidence="1">
    <location>
        <begin position="44"/>
        <end position="218"/>
    </location>
</feature>
<evidence type="ECO:0000313" key="2">
    <source>
        <dbReference type="EMBL" id="MEN2786435.1"/>
    </source>
</evidence>